<name>A0A1L7XAL8_9HELO</name>
<evidence type="ECO:0000256" key="1">
    <source>
        <dbReference type="SAM" id="MobiDB-lite"/>
    </source>
</evidence>
<dbReference type="EMBL" id="FJOG01000019">
    <property type="protein sequence ID" value="CZR62062.1"/>
    <property type="molecule type" value="Genomic_DNA"/>
</dbReference>
<evidence type="ECO:0000313" key="2">
    <source>
        <dbReference type="EMBL" id="CZR62062.1"/>
    </source>
</evidence>
<gene>
    <name evidence="2" type="ORF">PAC_11959</name>
</gene>
<proteinExistence type="predicted"/>
<reference evidence="2 3" key="1">
    <citation type="submission" date="2016-03" db="EMBL/GenBank/DDBJ databases">
        <authorList>
            <person name="Ploux O."/>
        </authorList>
    </citation>
    <scope>NUCLEOTIDE SEQUENCE [LARGE SCALE GENOMIC DNA]</scope>
    <source>
        <strain evidence="2 3">UAMH 11012</strain>
    </source>
</reference>
<sequence length="111" mass="11992">MSSSQQPTSQPAENTPDEPMMEAPDSPPELDRVVSPTQSFASLPSGSQQPSSSSGRVNGESGAKVNFGAPGSSWQTKKFNEEYDKMESQLLDKSWEQRFGDPLLTNNVGGR</sequence>
<organism evidence="2 3">
    <name type="scientific">Phialocephala subalpina</name>
    <dbReference type="NCBI Taxonomy" id="576137"/>
    <lineage>
        <taxon>Eukaryota</taxon>
        <taxon>Fungi</taxon>
        <taxon>Dikarya</taxon>
        <taxon>Ascomycota</taxon>
        <taxon>Pezizomycotina</taxon>
        <taxon>Leotiomycetes</taxon>
        <taxon>Helotiales</taxon>
        <taxon>Mollisiaceae</taxon>
        <taxon>Phialocephala</taxon>
        <taxon>Phialocephala fortinii species complex</taxon>
    </lineage>
</organism>
<feature type="compositionally biased region" description="Polar residues" evidence="1">
    <location>
        <begin position="1"/>
        <end position="13"/>
    </location>
</feature>
<protein>
    <submittedName>
        <fullName evidence="2">Uncharacterized protein</fullName>
    </submittedName>
</protein>
<feature type="region of interest" description="Disordered" evidence="1">
    <location>
        <begin position="1"/>
        <end position="80"/>
    </location>
</feature>
<dbReference type="AlphaFoldDB" id="A0A1L7XAL8"/>
<evidence type="ECO:0000313" key="3">
    <source>
        <dbReference type="Proteomes" id="UP000184330"/>
    </source>
</evidence>
<accession>A0A1L7XAL8</accession>
<dbReference type="Proteomes" id="UP000184330">
    <property type="component" value="Unassembled WGS sequence"/>
</dbReference>
<dbReference type="OrthoDB" id="5377039at2759"/>
<feature type="compositionally biased region" description="Low complexity" evidence="1">
    <location>
        <begin position="44"/>
        <end position="55"/>
    </location>
</feature>
<keyword evidence="3" id="KW-1185">Reference proteome</keyword>